<dbReference type="PATRIC" id="fig|2162.9.peg.1676"/>
<dbReference type="EMBL" id="LN515531">
    <property type="protein sequence ID" value="CEA13964.1"/>
    <property type="molecule type" value="Genomic_DNA"/>
</dbReference>
<protein>
    <submittedName>
        <fullName evidence="1">Uncharacterized protein</fullName>
    </submittedName>
</protein>
<accession>A0A090I461</accession>
<dbReference type="AlphaFoldDB" id="A0A090I461"/>
<reference evidence="1" key="1">
    <citation type="submission" date="2014-08" db="EMBL/GenBank/DDBJ databases">
        <authorList>
            <person name="Wibberg D."/>
        </authorList>
    </citation>
    <scope>NUCLEOTIDE SEQUENCE</scope>
</reference>
<evidence type="ECO:0000313" key="1">
    <source>
        <dbReference type="EMBL" id="CEA13964.1"/>
    </source>
</evidence>
<organism evidence="1">
    <name type="scientific">Methanobacterium formicicum</name>
    <dbReference type="NCBI Taxonomy" id="2162"/>
    <lineage>
        <taxon>Archaea</taxon>
        <taxon>Methanobacteriati</taxon>
        <taxon>Methanobacteriota</taxon>
        <taxon>Methanomada group</taxon>
        <taxon>Methanobacteria</taxon>
        <taxon>Methanobacteriales</taxon>
        <taxon>Methanobacteriaceae</taxon>
        <taxon>Methanobacterium</taxon>
    </lineage>
</organism>
<gene>
    <name evidence="1" type="ORF">DSM1535_1638</name>
</gene>
<dbReference type="KEGG" id="mfi:DSM1535_1638"/>
<proteinExistence type="predicted"/>
<dbReference type="RefSeq" id="WP_281773909.1">
    <property type="nucleotide sequence ID" value="NZ_CALCVY010000012.1"/>
</dbReference>
<name>A0A090I461_METFO</name>
<sequence length="52" mass="6161">MAEFVEDKITQSINDRKNLNSRFSKNCTTYNTFLELEKKHLVRVTSLKNIKN</sequence>